<evidence type="ECO:0000313" key="3">
    <source>
        <dbReference type="Proteomes" id="UP000076798"/>
    </source>
</evidence>
<sequence>MAPRGPPKVYQLTLKTHKVSIILNVPKETKIKELKDQAFAAIQQFADVEDELPKISSTKDFELCKAVMIGRKPTGQYTDLKEDDTVKAMLSNWERVYLRFRDSMGLLEPVKVAFPPIQADDDDEEDMSLPPPETTIDLKGKRKEHPE</sequence>
<dbReference type="EMBL" id="KV428101">
    <property type="protein sequence ID" value="KZT36694.1"/>
    <property type="molecule type" value="Genomic_DNA"/>
</dbReference>
<feature type="compositionally biased region" description="Basic and acidic residues" evidence="1">
    <location>
        <begin position="136"/>
        <end position="147"/>
    </location>
</feature>
<feature type="region of interest" description="Disordered" evidence="1">
    <location>
        <begin position="116"/>
        <end position="147"/>
    </location>
</feature>
<proteinExistence type="predicted"/>
<dbReference type="OrthoDB" id="3173670at2759"/>
<accession>A0A166BSC0</accession>
<dbReference type="Proteomes" id="UP000076798">
    <property type="component" value="Unassembled WGS sequence"/>
</dbReference>
<evidence type="ECO:0000313" key="2">
    <source>
        <dbReference type="EMBL" id="KZT36694.1"/>
    </source>
</evidence>
<organism evidence="2 3">
    <name type="scientific">Sistotremastrum suecicum HHB10207 ss-3</name>
    <dbReference type="NCBI Taxonomy" id="1314776"/>
    <lineage>
        <taxon>Eukaryota</taxon>
        <taxon>Fungi</taxon>
        <taxon>Dikarya</taxon>
        <taxon>Basidiomycota</taxon>
        <taxon>Agaricomycotina</taxon>
        <taxon>Agaricomycetes</taxon>
        <taxon>Sistotremastrales</taxon>
        <taxon>Sistotremastraceae</taxon>
        <taxon>Sistotremastrum</taxon>
    </lineage>
</organism>
<evidence type="ECO:0000256" key="1">
    <source>
        <dbReference type="SAM" id="MobiDB-lite"/>
    </source>
</evidence>
<dbReference type="AlphaFoldDB" id="A0A166BSC0"/>
<protein>
    <submittedName>
        <fullName evidence="2">Uncharacterized protein</fullName>
    </submittedName>
</protein>
<gene>
    <name evidence="2" type="ORF">SISSUDRAFT_929194</name>
</gene>
<name>A0A166BSC0_9AGAM</name>
<keyword evidence="3" id="KW-1185">Reference proteome</keyword>
<reference evidence="2 3" key="1">
    <citation type="journal article" date="2016" name="Mol. Biol. Evol.">
        <title>Comparative Genomics of Early-Diverging Mushroom-Forming Fungi Provides Insights into the Origins of Lignocellulose Decay Capabilities.</title>
        <authorList>
            <person name="Nagy L.G."/>
            <person name="Riley R."/>
            <person name="Tritt A."/>
            <person name="Adam C."/>
            <person name="Daum C."/>
            <person name="Floudas D."/>
            <person name="Sun H."/>
            <person name="Yadav J.S."/>
            <person name="Pangilinan J."/>
            <person name="Larsson K.H."/>
            <person name="Matsuura K."/>
            <person name="Barry K."/>
            <person name="Labutti K."/>
            <person name="Kuo R."/>
            <person name="Ohm R.A."/>
            <person name="Bhattacharya S.S."/>
            <person name="Shirouzu T."/>
            <person name="Yoshinaga Y."/>
            <person name="Martin F.M."/>
            <person name="Grigoriev I.V."/>
            <person name="Hibbett D.S."/>
        </authorList>
    </citation>
    <scope>NUCLEOTIDE SEQUENCE [LARGE SCALE GENOMIC DNA]</scope>
    <source>
        <strain evidence="2 3">HHB10207 ss-3</strain>
    </source>
</reference>